<organism evidence="2">
    <name type="scientific">Oryza sativa subsp. japonica</name>
    <name type="common">Rice</name>
    <dbReference type="NCBI Taxonomy" id="39947"/>
    <lineage>
        <taxon>Eukaryota</taxon>
        <taxon>Viridiplantae</taxon>
        <taxon>Streptophyta</taxon>
        <taxon>Embryophyta</taxon>
        <taxon>Tracheophyta</taxon>
        <taxon>Spermatophyta</taxon>
        <taxon>Magnoliopsida</taxon>
        <taxon>Liliopsida</taxon>
        <taxon>Poales</taxon>
        <taxon>Poaceae</taxon>
        <taxon>BOP clade</taxon>
        <taxon>Oryzoideae</taxon>
        <taxon>Oryzeae</taxon>
        <taxon>Oryzinae</taxon>
        <taxon>Oryza</taxon>
        <taxon>Oryza sativa</taxon>
    </lineage>
</organism>
<accession>Q2R4J9</accession>
<evidence type="ECO:0000313" key="2">
    <source>
        <dbReference type="EMBL" id="ABA93645.1"/>
    </source>
</evidence>
<feature type="compositionally biased region" description="Low complexity" evidence="1">
    <location>
        <begin position="1"/>
        <end position="13"/>
    </location>
</feature>
<dbReference type="AlphaFoldDB" id="Q2R4J9"/>
<feature type="region of interest" description="Disordered" evidence="1">
    <location>
        <begin position="1"/>
        <end position="26"/>
    </location>
</feature>
<proteinExistence type="predicted"/>
<reference evidence="2" key="2">
    <citation type="submission" date="2005-04" db="EMBL/GenBank/DDBJ databases">
        <authorList>
            <person name="Buell C.R."/>
            <person name="Wing R.A."/>
            <person name="McCombie W.A."/>
            <person name="Ouyang S."/>
        </authorList>
    </citation>
    <scope>NUCLEOTIDE SEQUENCE</scope>
</reference>
<dbReference type="EMBL" id="DP000010">
    <property type="protein sequence ID" value="ABA93645.1"/>
    <property type="molecule type" value="Genomic_DNA"/>
</dbReference>
<protein>
    <submittedName>
        <fullName evidence="2">Uncharacterized protein</fullName>
    </submittedName>
</protein>
<reference evidence="2" key="3">
    <citation type="submission" date="2006-01" db="EMBL/GenBank/DDBJ databases">
        <authorList>
            <person name="Buell R."/>
        </authorList>
    </citation>
    <scope>NUCLEOTIDE SEQUENCE</scope>
</reference>
<reference evidence="2" key="1">
    <citation type="journal article" date="2005" name="BMC Biol.">
        <title>The sequence of rice chromosomes 11 and 12, rich in disease resistance genes and recent gene duplications.</title>
        <authorList>
            <consortium name="The rice chromosomes 11 and 12 sequencing consortia"/>
        </authorList>
    </citation>
    <scope>NUCLEOTIDE SEQUENCE [LARGE SCALE GENOMIC DNA]</scope>
</reference>
<gene>
    <name evidence="2" type="ordered locus">LOC_Os11g28220</name>
</gene>
<name>Q2R4J9_ORYSJ</name>
<evidence type="ECO:0000256" key="1">
    <source>
        <dbReference type="SAM" id="MobiDB-lite"/>
    </source>
</evidence>
<sequence length="119" mass="12919">MGIGSSDSASWARRGGGGGEPNWVDVWRVERNGEGGREGEMTRRVEDFSFFVESGGEGGEVGKVLESYSEEIRMLSYRTGSVVSEYYLETKVICGINTGPLGYRSSNPSTKTHTIAEAI</sequence>